<keyword evidence="10" id="KW-1185">Reference proteome</keyword>
<evidence type="ECO:0000256" key="4">
    <source>
        <dbReference type="ARBA" id="ARBA00022729"/>
    </source>
</evidence>
<organism evidence="9 10">
    <name type="scientific">Parthenolecanium corni</name>
    <dbReference type="NCBI Taxonomy" id="536013"/>
    <lineage>
        <taxon>Eukaryota</taxon>
        <taxon>Metazoa</taxon>
        <taxon>Ecdysozoa</taxon>
        <taxon>Arthropoda</taxon>
        <taxon>Hexapoda</taxon>
        <taxon>Insecta</taxon>
        <taxon>Pterygota</taxon>
        <taxon>Neoptera</taxon>
        <taxon>Paraneoptera</taxon>
        <taxon>Hemiptera</taxon>
        <taxon>Sternorrhyncha</taxon>
        <taxon>Coccoidea</taxon>
        <taxon>Coccidae</taxon>
        <taxon>Parthenolecanium</taxon>
    </lineage>
</organism>
<dbReference type="SUPFAM" id="SSF54556">
    <property type="entry name" value="Chitinase insertion domain"/>
    <property type="match status" value="1"/>
</dbReference>
<evidence type="ECO:0000313" key="10">
    <source>
        <dbReference type="Proteomes" id="UP001367676"/>
    </source>
</evidence>
<feature type="domain" description="RGS" evidence="7">
    <location>
        <begin position="67"/>
        <end position="136"/>
    </location>
</feature>
<comment type="subcellular location">
    <subcellularLocation>
        <location evidence="1">Secreted</location>
    </subcellularLocation>
</comment>
<dbReference type="GO" id="GO:0005975">
    <property type="term" value="P:carbohydrate metabolic process"/>
    <property type="evidence" value="ECO:0007669"/>
    <property type="project" value="InterPro"/>
</dbReference>
<dbReference type="Gene3D" id="3.10.50.10">
    <property type="match status" value="1"/>
</dbReference>
<feature type="domain" description="GH18" evidence="8">
    <location>
        <begin position="17"/>
        <end position="426"/>
    </location>
</feature>
<evidence type="ECO:0000256" key="1">
    <source>
        <dbReference type="ARBA" id="ARBA00004613"/>
    </source>
</evidence>
<dbReference type="PANTHER" id="PTHR11177">
    <property type="entry name" value="CHITINASE"/>
    <property type="match status" value="1"/>
</dbReference>
<accession>A0AAN9TH27</accession>
<keyword evidence="3" id="KW-0964">Secreted</keyword>
<dbReference type="InterPro" id="IPR017853">
    <property type="entry name" value="GH"/>
</dbReference>
<dbReference type="InterPro" id="IPR050314">
    <property type="entry name" value="Glycosyl_Hydrlase_18"/>
</dbReference>
<evidence type="ECO:0000256" key="3">
    <source>
        <dbReference type="ARBA" id="ARBA00022525"/>
    </source>
</evidence>
<dbReference type="FunFam" id="3.20.20.80:FF:000071">
    <property type="entry name" value="Imaginal disc growth factor"/>
    <property type="match status" value="1"/>
</dbReference>
<gene>
    <name evidence="9" type="ORF">V9T40_005002</name>
</gene>
<sequence length="426" mass="48076">MTPPGPLSNRGHNVDASKVACFYNSQAYWRKDLAKVTPEELKPALQFCSHLIYGFIGLDDDDYKAKSLDKDLDTEKGKNLFRTFTDLKRLNPNIKFLLSVGGFQEKEKHEKWLKVLEKTDRRGKFVTTLTKLVKDYGFDGADLAWQFPVVKEKKEKSTLGSIWSTIKHTVTGSHTDDKEKEHKEQFTALVRELGAALRGNNHILTLTVMPHVNDKAYFDGSNIKDFVEHIHLMTYDYRTPWRTEEQADYTSPTQFVGSRNPEQNIEATVKWWLEQKIPAQKLLIAIPTFGRTWKLTSDSGKGGNPPLKADGPGKAGPYLDEKGTMAYYEICPTLTTSGPSSSSILLRKVPDTTNRLGTYAFRQDDKLKGIWVSYEDPDSANKKAYYAKLKGLGGVAIMDLSLDDFKGSCDTNHRNFPITYAAKLGL</sequence>
<dbReference type="InterPro" id="IPR029070">
    <property type="entry name" value="Chitinase_insertion_sf"/>
</dbReference>
<dbReference type="GO" id="GO:0004568">
    <property type="term" value="F:chitinase activity"/>
    <property type="evidence" value="ECO:0007669"/>
    <property type="project" value="TreeGrafter"/>
</dbReference>
<dbReference type="InterPro" id="IPR016137">
    <property type="entry name" value="RGS"/>
</dbReference>
<evidence type="ECO:0000259" key="7">
    <source>
        <dbReference type="PROSITE" id="PS50132"/>
    </source>
</evidence>
<evidence type="ECO:0000256" key="5">
    <source>
        <dbReference type="ARBA" id="ARBA00023157"/>
    </source>
</evidence>
<evidence type="ECO:0000259" key="8">
    <source>
        <dbReference type="PROSITE" id="PS51910"/>
    </source>
</evidence>
<evidence type="ECO:0000256" key="6">
    <source>
        <dbReference type="ARBA" id="ARBA00023180"/>
    </source>
</evidence>
<evidence type="ECO:0008006" key="11">
    <source>
        <dbReference type="Google" id="ProtNLM"/>
    </source>
</evidence>
<dbReference type="PROSITE" id="PS51910">
    <property type="entry name" value="GH18_2"/>
    <property type="match status" value="1"/>
</dbReference>
<keyword evidence="5" id="KW-1015">Disulfide bond</keyword>
<keyword evidence="4" id="KW-0732">Signal</keyword>
<dbReference type="AlphaFoldDB" id="A0AAN9TH27"/>
<name>A0AAN9TH27_9HEMI</name>
<dbReference type="SMART" id="SM00636">
    <property type="entry name" value="Glyco_18"/>
    <property type="match status" value="1"/>
</dbReference>
<dbReference type="SUPFAM" id="SSF51445">
    <property type="entry name" value="(Trans)glycosidases"/>
    <property type="match status" value="1"/>
</dbReference>
<dbReference type="EMBL" id="JBBCAQ010000032">
    <property type="protein sequence ID" value="KAK7584039.1"/>
    <property type="molecule type" value="Genomic_DNA"/>
</dbReference>
<keyword evidence="6" id="KW-0325">Glycoprotein</keyword>
<dbReference type="Pfam" id="PF00704">
    <property type="entry name" value="Glyco_hydro_18"/>
    <property type="match status" value="1"/>
</dbReference>
<proteinExistence type="inferred from homology"/>
<dbReference type="GO" id="GO:0005576">
    <property type="term" value="C:extracellular region"/>
    <property type="evidence" value="ECO:0007669"/>
    <property type="project" value="UniProtKB-SubCell"/>
</dbReference>
<evidence type="ECO:0000313" key="9">
    <source>
        <dbReference type="EMBL" id="KAK7584039.1"/>
    </source>
</evidence>
<dbReference type="GO" id="GO:0006032">
    <property type="term" value="P:chitin catabolic process"/>
    <property type="evidence" value="ECO:0007669"/>
    <property type="project" value="TreeGrafter"/>
</dbReference>
<dbReference type="Gene3D" id="3.20.20.80">
    <property type="entry name" value="Glycosidases"/>
    <property type="match status" value="1"/>
</dbReference>
<comment type="similarity">
    <text evidence="2">Belongs to the glycosyl hydrolase 18 family. IDGF subfamily.</text>
</comment>
<dbReference type="PANTHER" id="PTHR11177:SF235">
    <property type="entry name" value="CHITINASE-LIKE PROTEIN IDGF1-RELATED"/>
    <property type="match status" value="1"/>
</dbReference>
<dbReference type="InterPro" id="IPR001223">
    <property type="entry name" value="Glyco_hydro18_cat"/>
</dbReference>
<evidence type="ECO:0000256" key="2">
    <source>
        <dbReference type="ARBA" id="ARBA00006606"/>
    </source>
</evidence>
<dbReference type="PROSITE" id="PS50132">
    <property type="entry name" value="RGS"/>
    <property type="match status" value="1"/>
</dbReference>
<protein>
    <recommendedName>
        <fullName evidence="11">Chitinase</fullName>
    </recommendedName>
</protein>
<dbReference type="InterPro" id="IPR011583">
    <property type="entry name" value="Chitinase_II/V-like_cat"/>
</dbReference>
<dbReference type="Proteomes" id="UP001367676">
    <property type="component" value="Unassembled WGS sequence"/>
</dbReference>
<comment type="caution">
    <text evidence="9">The sequence shown here is derived from an EMBL/GenBank/DDBJ whole genome shotgun (WGS) entry which is preliminary data.</text>
</comment>
<dbReference type="GO" id="GO:0008061">
    <property type="term" value="F:chitin binding"/>
    <property type="evidence" value="ECO:0007669"/>
    <property type="project" value="InterPro"/>
</dbReference>
<reference evidence="9 10" key="1">
    <citation type="submission" date="2024-03" db="EMBL/GenBank/DDBJ databases">
        <title>Adaptation during the transition from Ophiocordyceps entomopathogen to insect associate is accompanied by gene loss and intensified selection.</title>
        <authorList>
            <person name="Ward C.M."/>
            <person name="Onetto C.A."/>
            <person name="Borneman A.R."/>
        </authorList>
    </citation>
    <scope>NUCLEOTIDE SEQUENCE [LARGE SCALE GENOMIC DNA]</scope>
    <source>
        <strain evidence="9">AWRI1</strain>
        <tissue evidence="9">Single Adult Female</tissue>
    </source>
</reference>